<dbReference type="Pfam" id="PF25391">
    <property type="entry name" value="WD40_Gbeta"/>
    <property type="match status" value="1"/>
</dbReference>
<dbReference type="SUPFAM" id="SSF50978">
    <property type="entry name" value="WD40 repeat-like"/>
    <property type="match status" value="1"/>
</dbReference>
<dbReference type="PANTHER" id="PTHR19850">
    <property type="entry name" value="GUANINE NUCLEOTIDE-BINDING PROTEIN BETA G PROTEIN BETA"/>
    <property type="match status" value="1"/>
</dbReference>
<reference evidence="6" key="2">
    <citation type="submission" date="2025-08" db="UniProtKB">
        <authorList>
            <consortium name="Ensembl"/>
        </authorList>
    </citation>
    <scope>IDENTIFICATION</scope>
</reference>
<evidence type="ECO:0000313" key="6">
    <source>
        <dbReference type="Ensembl" id="ENSCHIP00000019233.1"/>
    </source>
</evidence>
<dbReference type="Gene3D" id="2.130.10.10">
    <property type="entry name" value="YVTN repeat-like/Quinoprotein amine dehydrogenase"/>
    <property type="match status" value="1"/>
</dbReference>
<dbReference type="InterPro" id="IPR015943">
    <property type="entry name" value="WD40/YVTN_repeat-like_dom_sf"/>
</dbReference>
<dbReference type="Ensembl" id="ENSCHIT00000027048.1">
    <property type="protein sequence ID" value="ENSCHIP00000019233.1"/>
    <property type="gene ID" value="ENSCHIG00000018309.1"/>
</dbReference>
<dbReference type="PROSITE" id="PS50294">
    <property type="entry name" value="WD_REPEATS_REGION"/>
    <property type="match status" value="1"/>
</dbReference>
<evidence type="ECO:0000313" key="7">
    <source>
        <dbReference type="Proteomes" id="UP000291000"/>
    </source>
</evidence>
<organism evidence="6 7">
    <name type="scientific">Capra hircus</name>
    <name type="common">Goat</name>
    <dbReference type="NCBI Taxonomy" id="9925"/>
    <lineage>
        <taxon>Eukaryota</taxon>
        <taxon>Metazoa</taxon>
        <taxon>Chordata</taxon>
        <taxon>Craniata</taxon>
        <taxon>Vertebrata</taxon>
        <taxon>Euteleostomi</taxon>
        <taxon>Mammalia</taxon>
        <taxon>Eutheria</taxon>
        <taxon>Laurasiatheria</taxon>
        <taxon>Artiodactyla</taxon>
        <taxon>Ruminantia</taxon>
        <taxon>Pecora</taxon>
        <taxon>Bovidae</taxon>
        <taxon>Caprinae</taxon>
        <taxon>Capra</taxon>
    </lineage>
</organism>
<dbReference type="SMART" id="SM00320">
    <property type="entry name" value="WD40"/>
    <property type="match status" value="4"/>
</dbReference>
<keyword evidence="3" id="KW-0677">Repeat</keyword>
<dbReference type="InterPro" id="IPR016346">
    <property type="entry name" value="G-protein_beta_1-5"/>
</dbReference>
<dbReference type="STRING" id="9925.ENSCHIP00000019233"/>
<dbReference type="PRINTS" id="PR00319">
    <property type="entry name" value="GPROTEINB"/>
</dbReference>
<keyword evidence="4" id="KW-0807">Transducer</keyword>
<evidence type="ECO:0000256" key="1">
    <source>
        <dbReference type="ARBA" id="ARBA00009768"/>
    </source>
</evidence>
<dbReference type="InterPro" id="IPR001680">
    <property type="entry name" value="WD40_rpt"/>
</dbReference>
<feature type="repeat" description="WD" evidence="5">
    <location>
        <begin position="99"/>
        <end position="131"/>
    </location>
</feature>
<dbReference type="AlphaFoldDB" id="A0A452F4F6"/>
<dbReference type="Proteomes" id="UP000291000">
    <property type="component" value="Chromosome 17"/>
</dbReference>
<accession>A0A452F4F6</accession>
<reference evidence="6" key="3">
    <citation type="submission" date="2025-09" db="UniProtKB">
        <authorList>
            <consortium name="Ensembl"/>
        </authorList>
    </citation>
    <scope>IDENTIFICATION</scope>
</reference>
<evidence type="ECO:0000256" key="3">
    <source>
        <dbReference type="ARBA" id="ARBA00022737"/>
    </source>
</evidence>
<dbReference type="GeneTree" id="ENSGT01000000214413"/>
<evidence type="ECO:0000256" key="2">
    <source>
        <dbReference type="ARBA" id="ARBA00022574"/>
    </source>
</evidence>
<reference evidence="6 7" key="1">
    <citation type="submission" date="2016-04" db="EMBL/GenBank/DDBJ databases">
        <title>Polished mammalian reference genomes with single-molecule sequencing and chromosome conformation capture applied to the Capra hircus genome.</title>
        <authorList>
            <person name="Bickhart D.M."/>
            <person name="Koren S."/>
            <person name="Rosen B."/>
            <person name="Hastie A."/>
            <person name="Liachko I."/>
            <person name="Sullivan S.T."/>
            <person name="Burton J."/>
            <person name="Sayre B.L."/>
            <person name="Huson H.J."/>
            <person name="Lee J."/>
            <person name="Lam E."/>
            <person name="Kelley C.M."/>
            <person name="Hutchison J.L."/>
            <person name="Zhou Y."/>
            <person name="Sun J."/>
            <person name="Crisa A."/>
            <person name="Schwartz J.C."/>
            <person name="Hammond J.A."/>
            <person name="Schroeder S.G."/>
            <person name="Liu G.E."/>
            <person name="Dunham M."/>
            <person name="Shendure J."/>
            <person name="Sonstegard T.S."/>
            <person name="Phillippy A.M."/>
            <person name="Van Tassell C.P."/>
            <person name="Smith T.P."/>
        </authorList>
    </citation>
    <scope>NUCLEOTIDE SEQUENCE [LARGE SCALE GENOMIC DNA]</scope>
</reference>
<proteinExistence type="inferred from homology"/>
<sequence length="337" mass="36683">DSSNNFVIFVLASIDFCFLIQFSGPTTTVLWSVPSQPANLHPTSLQVAGHGLHENEMLAPSLKGKLEEEKAKLPDLELHQVAKHVEAPEQFVMKTRRTLTGHGNKVLCMDWFKNKRRMVTSSQDGNVVVWDSFTTNKECTVAMNCKWVVACAYAPSGCVTACGGLDNKCFVYLPTFDKNENMAAKKKSVAMQTDYLSACSFTNSDVQILTACGDGTCACGTWRAGSCCSAFYGHATDVLCLDLAASETWNTFLFGRCDKKAVGWDMCPGQCVQAFQTQESDINNAFVSGSDDAVCCLYSLWAASSLDFFLSVSFWDVLKESPVTSFSPDGAAFCSGS</sequence>
<dbReference type="InterPro" id="IPR036322">
    <property type="entry name" value="WD40_repeat_dom_sf"/>
</dbReference>
<evidence type="ECO:0000256" key="5">
    <source>
        <dbReference type="PROSITE-ProRule" id="PRU00221"/>
    </source>
</evidence>
<protein>
    <submittedName>
        <fullName evidence="6">Uncharacterized protein</fullName>
    </submittedName>
</protein>
<evidence type="ECO:0000256" key="4">
    <source>
        <dbReference type="ARBA" id="ARBA00023224"/>
    </source>
</evidence>
<keyword evidence="2 5" id="KW-0853">WD repeat</keyword>
<dbReference type="InterPro" id="IPR001632">
    <property type="entry name" value="WD40_G-protein_beta-like"/>
</dbReference>
<dbReference type="PROSITE" id="PS50082">
    <property type="entry name" value="WD_REPEATS_2"/>
    <property type="match status" value="1"/>
</dbReference>
<keyword evidence="7" id="KW-1185">Reference proteome</keyword>
<name>A0A452F4F6_CAPHI</name>
<comment type="similarity">
    <text evidence="1">Belongs to the WD repeat G protein beta family.</text>
</comment>
<dbReference type="EMBL" id="LWLT01000018">
    <property type="status" value="NOT_ANNOTATED_CDS"/>
    <property type="molecule type" value="Genomic_DNA"/>
</dbReference>
<dbReference type="GO" id="GO:0007165">
    <property type="term" value="P:signal transduction"/>
    <property type="evidence" value="ECO:0007669"/>
    <property type="project" value="UniProtKB-KW"/>
</dbReference>